<keyword evidence="20" id="KW-0812">Transmembrane</keyword>
<evidence type="ECO:0000313" key="23">
    <source>
        <dbReference type="Proteomes" id="UP000053989"/>
    </source>
</evidence>
<evidence type="ECO:0000313" key="22">
    <source>
        <dbReference type="EMBL" id="KIM66172.1"/>
    </source>
</evidence>
<feature type="domain" description="Major facilitator superfamily (MFS) profile" evidence="21">
    <location>
        <begin position="62"/>
        <end position="487"/>
    </location>
</feature>
<feature type="transmembrane region" description="Helical" evidence="20">
    <location>
        <begin position="362"/>
        <end position="379"/>
    </location>
</feature>
<reference evidence="23" key="2">
    <citation type="submission" date="2015-01" db="EMBL/GenBank/DDBJ databases">
        <title>Evolutionary Origins and Diversification of the Mycorrhizal Mutualists.</title>
        <authorList>
            <consortium name="DOE Joint Genome Institute"/>
            <consortium name="Mycorrhizal Genomics Consortium"/>
            <person name="Kohler A."/>
            <person name="Kuo A."/>
            <person name="Nagy L.G."/>
            <person name="Floudas D."/>
            <person name="Copeland A."/>
            <person name="Barry K.W."/>
            <person name="Cichocki N."/>
            <person name="Veneault-Fourrey C."/>
            <person name="LaButti K."/>
            <person name="Lindquist E.A."/>
            <person name="Lipzen A."/>
            <person name="Lundell T."/>
            <person name="Morin E."/>
            <person name="Murat C."/>
            <person name="Riley R."/>
            <person name="Ohm R."/>
            <person name="Sun H."/>
            <person name="Tunlid A."/>
            <person name="Henrissat B."/>
            <person name="Grigoriev I.V."/>
            <person name="Hibbett D.S."/>
            <person name="Martin F."/>
        </authorList>
    </citation>
    <scope>NUCLEOTIDE SEQUENCE [LARGE SCALE GENOMIC DNA]</scope>
    <source>
        <strain evidence="23">Foug A</strain>
    </source>
</reference>
<evidence type="ECO:0000256" key="11">
    <source>
        <dbReference type="ARBA" id="ARBA00044903"/>
    </source>
</evidence>
<dbReference type="Pfam" id="PF07690">
    <property type="entry name" value="MFS_1"/>
    <property type="match status" value="1"/>
</dbReference>
<dbReference type="GO" id="GO:0022857">
    <property type="term" value="F:transmembrane transporter activity"/>
    <property type="evidence" value="ECO:0007669"/>
    <property type="project" value="InterPro"/>
</dbReference>
<evidence type="ECO:0000256" key="20">
    <source>
        <dbReference type="SAM" id="Phobius"/>
    </source>
</evidence>
<comment type="catalytic activity">
    <reaction evidence="6">
        <text>L-lysyl-L-alpha-amino acid(out) = L-lysyl-L-alpha-amino acid(in)</text>
        <dbReference type="Rhea" id="RHEA:79387"/>
        <dbReference type="ChEBI" id="CHEBI:229965"/>
    </reaction>
</comment>
<evidence type="ECO:0000256" key="10">
    <source>
        <dbReference type="ARBA" id="ARBA00044900"/>
    </source>
</evidence>
<dbReference type="SUPFAM" id="SSF103473">
    <property type="entry name" value="MFS general substrate transporter"/>
    <property type="match status" value="1"/>
</dbReference>
<evidence type="ECO:0000256" key="15">
    <source>
        <dbReference type="ARBA" id="ARBA00044985"/>
    </source>
</evidence>
<sequence length="602" mass="66114">MSHTHQLQLLNRGPSCVNLENTEANVDDLDLADFPTDSSENNACDDGHAAPRIEAHVVRWLALLCACCFGIGSHYAYHMLGPLKSRLARELGTSDVEFSLLISALSLNSTWTPLLGGVMASVLGTTVTSIIATGVVFGGQALVLLGDMQGSVRLMVFGLFVFGLGTSPLSVVQESIIVRFFSTHRLGVSMALGLVTSKGASFAAARTSYPLAARFGRHAPFIASTSLTGLSFVINLVYLYVSKWLTRLEASEAQNEARRRGHLSISEAKALEKVARKHYVKLSDVLTLGDVFWAYIGLNVLCGMVWSPFAHLAANILERRYELDEADASSQASYLLVGSMVLYPACGYLVDRLKRPQAILRLFMLSAVFTMICYAWLSAPPQWTGTPLPGILSYSFGVGFSPLLLVVIVPALVPLKYVSTTLGLHKSLEHTGSTIVQVLTGIWLDKREPLSKQHDGTIQYVLLTFLLLNILQILMLVVLAYLYRSRWGDDREMGMEDVAERSTPVSEGYTLVDQSEAEIDPNSRGSSPTMEEESLFTPLAVLTDDQSDPPNPSHKDPEIRRARIFACACIILICFCWLLFLGTTLFQLRSKEDRDIPQRNVG</sequence>
<feature type="transmembrane region" description="Helical" evidence="20">
    <location>
        <begin position="391"/>
        <end position="415"/>
    </location>
</feature>
<dbReference type="InterPro" id="IPR020846">
    <property type="entry name" value="MFS_dom"/>
</dbReference>
<protein>
    <recommendedName>
        <fullName evidence="15">Lysosomal dipeptide transporter MFSD1</fullName>
    </recommendedName>
    <alternativeName>
        <fullName evidence="16">Major facilitator superfamily domain-containing protein 1</fullName>
    </alternativeName>
</protein>
<feature type="region of interest" description="Disordered" evidence="19">
    <location>
        <begin position="510"/>
        <end position="530"/>
    </location>
</feature>
<dbReference type="InterPro" id="IPR036259">
    <property type="entry name" value="MFS_trans_sf"/>
</dbReference>
<evidence type="ECO:0000256" key="5">
    <source>
        <dbReference type="ARBA" id="ARBA00044884"/>
    </source>
</evidence>
<comment type="catalytic activity">
    <reaction evidence="7">
        <text>L-alpha-aminoacyl-L-lysine(out) = L-alpha-aminoacyl-L-lysine(in)</text>
        <dbReference type="Rhea" id="RHEA:79383"/>
        <dbReference type="ChEBI" id="CHEBI:229966"/>
    </reaction>
</comment>
<evidence type="ECO:0000256" key="7">
    <source>
        <dbReference type="ARBA" id="ARBA00044893"/>
    </source>
</evidence>
<dbReference type="PANTHER" id="PTHR23512">
    <property type="entry name" value="MAJOR FACILITATOR SUPERFAMILY DOMAIN-CONTAINING PROTEIN 1"/>
    <property type="match status" value="1"/>
</dbReference>
<reference evidence="22 23" key="1">
    <citation type="submission" date="2014-04" db="EMBL/GenBank/DDBJ databases">
        <authorList>
            <consortium name="DOE Joint Genome Institute"/>
            <person name="Kuo A."/>
            <person name="Kohler A."/>
            <person name="Nagy L.G."/>
            <person name="Floudas D."/>
            <person name="Copeland A."/>
            <person name="Barry K.W."/>
            <person name="Cichocki N."/>
            <person name="Veneault-Fourrey C."/>
            <person name="LaButti K."/>
            <person name="Lindquist E.A."/>
            <person name="Lipzen A."/>
            <person name="Lundell T."/>
            <person name="Morin E."/>
            <person name="Murat C."/>
            <person name="Sun H."/>
            <person name="Tunlid A."/>
            <person name="Henrissat B."/>
            <person name="Grigoriev I.V."/>
            <person name="Hibbett D.S."/>
            <person name="Martin F."/>
            <person name="Nordberg H.P."/>
            <person name="Cantor M.N."/>
            <person name="Hua S.X."/>
        </authorList>
    </citation>
    <scope>NUCLEOTIDE SEQUENCE [LARGE SCALE GENOMIC DNA]</scope>
    <source>
        <strain evidence="22 23">Foug A</strain>
    </source>
</reference>
<feature type="transmembrane region" description="Helical" evidence="20">
    <location>
        <begin position="57"/>
        <end position="77"/>
    </location>
</feature>
<comment type="function">
    <text evidence="17">Lysosomal dipeptide uniporter that selectively exports lysine, arginine or histidine-containing dipeptides with a net positive charge from the lysosome lumen into the cytosol. Could play a role in a specific type of protein O-glycosylation indirectly regulating macrophages migration and tissue invasion. Also essential for liver homeostasis.</text>
</comment>
<keyword evidence="20" id="KW-0472">Membrane</keyword>
<dbReference type="HOGENOM" id="CLU_020376_0_0_1"/>
<evidence type="ECO:0000256" key="12">
    <source>
        <dbReference type="ARBA" id="ARBA00044912"/>
    </source>
</evidence>
<comment type="catalytic activity">
    <reaction evidence="12">
        <text>L-histidyl-L-alpha-amino acid(out) = L-histidyl-L-alpha-amino acid(in)</text>
        <dbReference type="Rhea" id="RHEA:79379"/>
        <dbReference type="ChEBI" id="CHEBI:229964"/>
    </reaction>
</comment>
<evidence type="ECO:0000256" key="4">
    <source>
        <dbReference type="ARBA" id="ARBA00044881"/>
    </source>
</evidence>
<evidence type="ECO:0000259" key="21">
    <source>
        <dbReference type="PROSITE" id="PS50850"/>
    </source>
</evidence>
<comment type="catalytic activity">
    <reaction evidence="9">
        <text>L-arginyl-L-alpha-amino acid(out) = L-arginyl-L-alpha-amino acid(in)</text>
        <dbReference type="Rhea" id="RHEA:79371"/>
        <dbReference type="ChEBI" id="CHEBI:84315"/>
    </reaction>
</comment>
<keyword evidence="20" id="KW-1133">Transmembrane helix</keyword>
<dbReference type="PANTHER" id="PTHR23512:SF12">
    <property type="entry name" value="TRANSPORTER, PUTATIVE (AFU_ORTHOLOGUE AFUA_4G00260)-RELATED"/>
    <property type="match status" value="1"/>
</dbReference>
<dbReference type="InterPro" id="IPR052187">
    <property type="entry name" value="MFSD1"/>
</dbReference>
<evidence type="ECO:0000256" key="19">
    <source>
        <dbReference type="SAM" id="MobiDB-lite"/>
    </source>
</evidence>
<comment type="catalytic activity">
    <reaction evidence="13">
        <text>L-alanyl-L-lysine(out) = L-alanyl-L-lysine(in)</text>
        <dbReference type="Rhea" id="RHEA:79415"/>
        <dbReference type="ChEBI" id="CHEBI:192470"/>
    </reaction>
</comment>
<feature type="transmembrane region" description="Helical" evidence="20">
    <location>
        <begin position="291"/>
        <end position="312"/>
    </location>
</feature>
<dbReference type="AlphaFoldDB" id="A0A0C3AMI3"/>
<comment type="catalytic activity">
    <reaction evidence="11">
        <text>L-arginyl-glycine(out) = L-arginyl-glycine(in)</text>
        <dbReference type="Rhea" id="RHEA:79391"/>
        <dbReference type="ChEBI" id="CHEBI:229955"/>
    </reaction>
</comment>
<gene>
    <name evidence="22" type="ORF">SCLCIDRAFT_1211395</name>
</gene>
<feature type="transmembrane region" description="Helical" evidence="20">
    <location>
        <begin position="221"/>
        <end position="241"/>
    </location>
</feature>
<comment type="catalytic activity">
    <reaction evidence="14">
        <text>L-lysyl-glycine(out) = L-lysyl-glycine(in)</text>
        <dbReference type="Rhea" id="RHEA:79407"/>
        <dbReference type="ChEBI" id="CHEBI:191202"/>
    </reaction>
</comment>
<evidence type="ECO:0000256" key="2">
    <source>
        <dbReference type="ARBA" id="ARBA00044876"/>
    </source>
</evidence>
<comment type="catalytic activity">
    <reaction evidence="3">
        <text>L-histidyl-glycine(out) = L-histidyl-glycine(in)</text>
        <dbReference type="Rhea" id="RHEA:79395"/>
        <dbReference type="ChEBI" id="CHEBI:229957"/>
    </reaction>
</comment>
<comment type="subcellular location">
    <subcellularLocation>
        <location evidence="1">Membrane</location>
        <topology evidence="1">Multi-pass membrane protein</topology>
    </subcellularLocation>
</comment>
<evidence type="ECO:0000256" key="6">
    <source>
        <dbReference type="ARBA" id="ARBA00044891"/>
    </source>
</evidence>
<evidence type="ECO:0000256" key="8">
    <source>
        <dbReference type="ARBA" id="ARBA00044898"/>
    </source>
</evidence>
<dbReference type="Gene3D" id="1.20.1250.20">
    <property type="entry name" value="MFS general substrate transporter like domains"/>
    <property type="match status" value="1"/>
</dbReference>
<feature type="transmembrane region" description="Helical" evidence="20">
    <location>
        <begin position="460"/>
        <end position="483"/>
    </location>
</feature>
<evidence type="ECO:0000256" key="13">
    <source>
        <dbReference type="ARBA" id="ARBA00044919"/>
    </source>
</evidence>
<dbReference type="OrthoDB" id="10255148at2759"/>
<dbReference type="GO" id="GO:0016020">
    <property type="term" value="C:membrane"/>
    <property type="evidence" value="ECO:0007669"/>
    <property type="project" value="UniProtKB-SubCell"/>
</dbReference>
<comment type="catalytic activity">
    <reaction evidence="2">
        <text>L-lysyl-L-alanine(out) = L-lysyl-L-alanine(in)</text>
        <dbReference type="Rhea" id="RHEA:79399"/>
        <dbReference type="ChEBI" id="CHEBI:229954"/>
    </reaction>
</comment>
<dbReference type="Proteomes" id="UP000053989">
    <property type="component" value="Unassembled WGS sequence"/>
</dbReference>
<accession>A0A0C3AMI3</accession>
<dbReference type="InParanoid" id="A0A0C3AMI3"/>
<comment type="catalytic activity">
    <reaction evidence="5">
        <text>L-alpha-aminoacyl-L-histidine(out) = L-alpha-aminoacyl-L-histidine(in)</text>
        <dbReference type="Rhea" id="RHEA:79375"/>
        <dbReference type="ChEBI" id="CHEBI:229967"/>
    </reaction>
</comment>
<comment type="subunit">
    <text evidence="18">Homodimer. Interacts with lysosomal protein GLMP (via lumenal domain); the interaction starts while both proteins are still in the endoplasmic reticulum and is required for stabilization of MFSD1 in lysosomes but has no direct effect on its targeting to lysosomes or transporter activity.</text>
</comment>
<evidence type="ECO:0000256" key="16">
    <source>
        <dbReference type="ARBA" id="ARBA00045018"/>
    </source>
</evidence>
<dbReference type="STRING" id="1036808.A0A0C3AMI3"/>
<evidence type="ECO:0000256" key="9">
    <source>
        <dbReference type="ARBA" id="ARBA00044899"/>
    </source>
</evidence>
<organism evidence="22 23">
    <name type="scientific">Scleroderma citrinum Foug A</name>
    <dbReference type="NCBI Taxonomy" id="1036808"/>
    <lineage>
        <taxon>Eukaryota</taxon>
        <taxon>Fungi</taxon>
        <taxon>Dikarya</taxon>
        <taxon>Basidiomycota</taxon>
        <taxon>Agaricomycotina</taxon>
        <taxon>Agaricomycetes</taxon>
        <taxon>Agaricomycetidae</taxon>
        <taxon>Boletales</taxon>
        <taxon>Sclerodermatineae</taxon>
        <taxon>Sclerodermataceae</taxon>
        <taxon>Scleroderma</taxon>
    </lineage>
</organism>
<dbReference type="InterPro" id="IPR011701">
    <property type="entry name" value="MFS"/>
</dbReference>
<evidence type="ECO:0000256" key="14">
    <source>
        <dbReference type="ARBA" id="ARBA00044924"/>
    </source>
</evidence>
<evidence type="ECO:0000256" key="18">
    <source>
        <dbReference type="ARBA" id="ARBA00046376"/>
    </source>
</evidence>
<comment type="catalytic activity">
    <reaction evidence="10">
        <text>L-lysyl-L-lysine(out) = L-lysyl-L-lysine(in)</text>
        <dbReference type="Rhea" id="RHEA:79403"/>
        <dbReference type="ChEBI" id="CHEBI:229956"/>
    </reaction>
</comment>
<evidence type="ECO:0000256" key="1">
    <source>
        <dbReference type="ARBA" id="ARBA00004141"/>
    </source>
</evidence>
<comment type="catalytic activity">
    <reaction evidence="8">
        <text>L-aspartyl-L-lysine(out) = L-aspartyl-L-lysine(in)</text>
        <dbReference type="Rhea" id="RHEA:79411"/>
        <dbReference type="ChEBI" id="CHEBI:229953"/>
    </reaction>
</comment>
<dbReference type="PROSITE" id="PS50850">
    <property type="entry name" value="MFS"/>
    <property type="match status" value="1"/>
</dbReference>
<dbReference type="EMBL" id="KN822018">
    <property type="protein sequence ID" value="KIM66172.1"/>
    <property type="molecule type" value="Genomic_DNA"/>
</dbReference>
<feature type="transmembrane region" description="Helical" evidence="20">
    <location>
        <begin position="122"/>
        <end position="145"/>
    </location>
</feature>
<evidence type="ECO:0000256" key="17">
    <source>
        <dbReference type="ARBA" id="ARBA00045709"/>
    </source>
</evidence>
<proteinExistence type="predicted"/>
<name>A0A0C3AMI3_9AGAM</name>
<feature type="transmembrane region" description="Helical" evidence="20">
    <location>
        <begin position="564"/>
        <end position="586"/>
    </location>
</feature>
<comment type="catalytic activity">
    <reaction evidence="4">
        <text>L-alpha-aminoacyl-L-arginine(out) = L-alpha-aminoacyl-L-arginine(in)</text>
        <dbReference type="Rhea" id="RHEA:79367"/>
        <dbReference type="ChEBI" id="CHEBI:229968"/>
    </reaction>
</comment>
<evidence type="ECO:0000256" key="3">
    <source>
        <dbReference type="ARBA" id="ARBA00044878"/>
    </source>
</evidence>
<feature type="transmembrane region" description="Helical" evidence="20">
    <location>
        <begin position="152"/>
        <end position="172"/>
    </location>
</feature>
<keyword evidence="23" id="KW-1185">Reference proteome</keyword>